<dbReference type="InterPro" id="IPR003738">
    <property type="entry name" value="SRAP"/>
</dbReference>
<evidence type="ECO:0000256" key="4">
    <source>
        <dbReference type="ARBA" id="ARBA00022801"/>
    </source>
</evidence>
<keyword evidence="7" id="KW-0456">Lyase</keyword>
<reference evidence="9 10" key="1">
    <citation type="journal article" date="2020" name="ISME J.">
        <title>Comparative genomics reveals insights into cyanobacterial evolution and habitat adaptation.</title>
        <authorList>
            <person name="Chen M.Y."/>
            <person name="Teng W.K."/>
            <person name="Zhao L."/>
            <person name="Hu C.X."/>
            <person name="Zhou Y.K."/>
            <person name="Han B.P."/>
            <person name="Song L.R."/>
            <person name="Shu W.S."/>
        </authorList>
    </citation>
    <scope>NUCLEOTIDE SEQUENCE [LARGE SCALE GENOMIC DNA]</scope>
    <source>
        <strain evidence="9 10">FACHB-288</strain>
    </source>
</reference>
<keyword evidence="2 8" id="KW-0645">Protease</keyword>
<keyword evidence="3" id="KW-0227">DNA damage</keyword>
<proteinExistence type="inferred from homology"/>
<dbReference type="SUPFAM" id="SSF143081">
    <property type="entry name" value="BB1717-like"/>
    <property type="match status" value="1"/>
</dbReference>
<name>A0ABR8AB90_9CYAN</name>
<evidence type="ECO:0000256" key="2">
    <source>
        <dbReference type="ARBA" id="ARBA00022670"/>
    </source>
</evidence>
<accession>A0ABR8AB90</accession>
<comment type="caution">
    <text evidence="9">The sequence shown here is derived from an EMBL/GenBank/DDBJ whole genome shotgun (WGS) entry which is preliminary data.</text>
</comment>
<sequence length="227" mass="25670">MCGRFTLNQTAATLAQAFELEAVPDLTAQYNVAPTQMVATVVQKSESDKRQFQQLRWGLIPSWAKDPGIGAKLINARAETVAEKPSFRSAFKHRRCLVLADGFYEWHQKQGKKQPFYFRLQNGQPFAFAGLWEKWQSPEGEEINSCTILTTAANEVLQPIHDRMPVILAQEDYNLWLDPQQQKPEVLQPLLRSYPAAAMSSYAVSTLVNKPQHNTPECILPISENNP</sequence>
<evidence type="ECO:0000256" key="8">
    <source>
        <dbReference type="RuleBase" id="RU364100"/>
    </source>
</evidence>
<evidence type="ECO:0000256" key="6">
    <source>
        <dbReference type="ARBA" id="ARBA00023125"/>
    </source>
</evidence>
<dbReference type="EMBL" id="JACJQH010000020">
    <property type="protein sequence ID" value="MBD2196695.1"/>
    <property type="molecule type" value="Genomic_DNA"/>
</dbReference>
<dbReference type="Gene3D" id="3.90.1680.10">
    <property type="entry name" value="SOS response associated peptidase-like"/>
    <property type="match status" value="1"/>
</dbReference>
<keyword evidence="6" id="KW-0238">DNA-binding</keyword>
<evidence type="ECO:0000256" key="3">
    <source>
        <dbReference type="ARBA" id="ARBA00022763"/>
    </source>
</evidence>
<dbReference type="RefSeq" id="WP_190540041.1">
    <property type="nucleotide sequence ID" value="NZ_CAWPNO010000052.1"/>
</dbReference>
<dbReference type="EC" id="3.4.-.-" evidence="8"/>
<dbReference type="PANTHER" id="PTHR13604">
    <property type="entry name" value="DC12-RELATED"/>
    <property type="match status" value="1"/>
</dbReference>
<dbReference type="PANTHER" id="PTHR13604:SF0">
    <property type="entry name" value="ABASIC SITE PROCESSING PROTEIN HMCES"/>
    <property type="match status" value="1"/>
</dbReference>
<dbReference type="Proteomes" id="UP000658514">
    <property type="component" value="Unassembled WGS sequence"/>
</dbReference>
<dbReference type="Pfam" id="PF02586">
    <property type="entry name" value="SRAP"/>
    <property type="match status" value="1"/>
</dbReference>
<evidence type="ECO:0000256" key="5">
    <source>
        <dbReference type="ARBA" id="ARBA00023124"/>
    </source>
</evidence>
<protein>
    <recommendedName>
        <fullName evidence="8">Abasic site processing protein</fullName>
        <ecNumber evidence="8">3.4.-.-</ecNumber>
    </recommendedName>
</protein>
<gene>
    <name evidence="9" type="ORF">H6G24_14490</name>
</gene>
<keyword evidence="10" id="KW-1185">Reference proteome</keyword>
<keyword evidence="4 8" id="KW-0378">Hydrolase</keyword>
<organism evidence="9 10">
    <name type="scientific">Calothrix parietina FACHB-288</name>
    <dbReference type="NCBI Taxonomy" id="2692896"/>
    <lineage>
        <taxon>Bacteria</taxon>
        <taxon>Bacillati</taxon>
        <taxon>Cyanobacteriota</taxon>
        <taxon>Cyanophyceae</taxon>
        <taxon>Nostocales</taxon>
        <taxon>Calotrichaceae</taxon>
        <taxon>Calothrix</taxon>
    </lineage>
</organism>
<evidence type="ECO:0000313" key="10">
    <source>
        <dbReference type="Proteomes" id="UP000658514"/>
    </source>
</evidence>
<dbReference type="InterPro" id="IPR036590">
    <property type="entry name" value="SRAP-like"/>
</dbReference>
<evidence type="ECO:0000256" key="7">
    <source>
        <dbReference type="ARBA" id="ARBA00023239"/>
    </source>
</evidence>
<evidence type="ECO:0000256" key="1">
    <source>
        <dbReference type="ARBA" id="ARBA00008136"/>
    </source>
</evidence>
<keyword evidence="5" id="KW-0190">Covalent protein-DNA linkage</keyword>
<comment type="similarity">
    <text evidence="1 8">Belongs to the SOS response-associated peptidase family.</text>
</comment>
<evidence type="ECO:0000313" key="9">
    <source>
        <dbReference type="EMBL" id="MBD2196695.1"/>
    </source>
</evidence>